<evidence type="ECO:0000256" key="1">
    <source>
        <dbReference type="RuleBase" id="RU363076"/>
    </source>
</evidence>
<protein>
    <recommendedName>
        <fullName evidence="1">SURF1-like protein</fullName>
    </recommendedName>
</protein>
<comment type="caution">
    <text evidence="2">The sequence shown here is derived from an EMBL/GenBank/DDBJ whole genome shotgun (WGS) entry which is preliminary data.</text>
</comment>
<comment type="caution">
    <text evidence="1">Lacks conserved residue(s) required for the propagation of feature annotation.</text>
</comment>
<evidence type="ECO:0000313" key="3">
    <source>
        <dbReference type="Proteomes" id="UP000294194"/>
    </source>
</evidence>
<gene>
    <name evidence="2" type="ORF">EYE40_10430</name>
</gene>
<keyword evidence="1" id="KW-0812">Transmembrane</keyword>
<keyword evidence="1" id="KW-0472">Membrane</keyword>
<sequence length="246" mass="26589">MWQVARRPRWIGMLFVCLAVAAGFALLGQWQLSRGVETATVVERETETTVPLESIAEPASTISSSAAGQRVSTTGALVPGDGVVLEGRFNDGVEGFWVTGHALTESGVSIAVALGWVADRADAASALKDFTTSERDLTGRYVATEPPAEDDFEAGEQKSMSVAALINQWADAPASVYGGYLVLDDAPAGLDAIDSPVPSAEVTLNWLNVFYAIEWAVFAVFAVFLWFRLVRDEWEREQEDAELELN</sequence>
<reference evidence="3" key="1">
    <citation type="submission" date="2019-02" db="EMBL/GenBank/DDBJ databases">
        <title>Glaciihabitans arcticus sp. nov., a psychrotolerant bacterium isolated from polar soil.</title>
        <authorList>
            <person name="Dahal R.H."/>
        </authorList>
    </citation>
    <scope>NUCLEOTIDE SEQUENCE [LARGE SCALE GENOMIC DNA]</scope>
    <source>
        <strain evidence="3">RP-3-7</strain>
    </source>
</reference>
<keyword evidence="1" id="KW-1003">Cell membrane</keyword>
<name>A0A4Q9GSW0_9MICO</name>
<dbReference type="PROSITE" id="PS50895">
    <property type="entry name" value="SURF1"/>
    <property type="match status" value="1"/>
</dbReference>
<organism evidence="2 3">
    <name type="scientific">Glaciihabitans arcticus</name>
    <dbReference type="NCBI Taxonomy" id="2668039"/>
    <lineage>
        <taxon>Bacteria</taxon>
        <taxon>Bacillati</taxon>
        <taxon>Actinomycetota</taxon>
        <taxon>Actinomycetes</taxon>
        <taxon>Micrococcales</taxon>
        <taxon>Microbacteriaceae</taxon>
        <taxon>Glaciihabitans</taxon>
    </lineage>
</organism>
<dbReference type="GO" id="GO:0005886">
    <property type="term" value="C:plasma membrane"/>
    <property type="evidence" value="ECO:0007669"/>
    <property type="project" value="UniProtKB-SubCell"/>
</dbReference>
<feature type="transmembrane region" description="Helical" evidence="1">
    <location>
        <begin position="206"/>
        <end position="227"/>
    </location>
</feature>
<dbReference type="RefSeq" id="WP_130981882.1">
    <property type="nucleotide sequence ID" value="NZ_SISG01000001.1"/>
</dbReference>
<keyword evidence="3" id="KW-1185">Reference proteome</keyword>
<dbReference type="EMBL" id="SISG01000001">
    <property type="protein sequence ID" value="TBN57771.1"/>
    <property type="molecule type" value="Genomic_DNA"/>
</dbReference>
<dbReference type="Pfam" id="PF02104">
    <property type="entry name" value="SURF1"/>
    <property type="match status" value="1"/>
</dbReference>
<dbReference type="InterPro" id="IPR002994">
    <property type="entry name" value="Surf1/Shy1"/>
</dbReference>
<dbReference type="AlphaFoldDB" id="A0A4Q9GSW0"/>
<comment type="similarity">
    <text evidence="1">Belongs to the SURF1 family.</text>
</comment>
<keyword evidence="1" id="KW-1133">Transmembrane helix</keyword>
<comment type="subcellular location">
    <subcellularLocation>
        <location evidence="1">Cell membrane</location>
        <topology evidence="1">Multi-pass membrane protein</topology>
    </subcellularLocation>
</comment>
<proteinExistence type="inferred from homology"/>
<accession>A0A4Q9GSW0</accession>
<dbReference type="Proteomes" id="UP000294194">
    <property type="component" value="Unassembled WGS sequence"/>
</dbReference>
<evidence type="ECO:0000313" key="2">
    <source>
        <dbReference type="EMBL" id="TBN57771.1"/>
    </source>
</evidence>